<protein>
    <submittedName>
        <fullName evidence="1">TIR disease resistance protein</fullName>
    </submittedName>
</protein>
<name>A0ACC1YIU9_MELAZ</name>
<proteinExistence type="predicted"/>
<reference evidence="1 2" key="1">
    <citation type="journal article" date="2023" name="Science">
        <title>Complex scaffold remodeling in plant triterpene biosynthesis.</title>
        <authorList>
            <person name="De La Pena R."/>
            <person name="Hodgson H."/>
            <person name="Liu J.C."/>
            <person name="Stephenson M.J."/>
            <person name="Martin A.C."/>
            <person name="Owen C."/>
            <person name="Harkess A."/>
            <person name="Leebens-Mack J."/>
            <person name="Jimenez L.E."/>
            <person name="Osbourn A."/>
            <person name="Sattely E.S."/>
        </authorList>
    </citation>
    <scope>NUCLEOTIDE SEQUENCE [LARGE SCALE GENOMIC DNA]</scope>
    <source>
        <strain evidence="2">cv. JPN11</strain>
        <tissue evidence="1">Leaf</tissue>
    </source>
</reference>
<sequence>MKYMGNELAIACETLAALLGYPILVGMKQDFPGRYFYATRAVEGTDDEARLSGKVRQWRPFLRLKMYYRTRIYFHCQICVIFFLWIHLHLLLNVNMMYSLVLEERIPVITLPTISLPLCVVKKKIVNDELKREDEISPELLNVIEESKIAVIIFLKDYASSTWCMNELEKILECHEMNGQKVIPAFYHLDPFDVRKQTGRVGESFDEHEK</sequence>
<dbReference type="Proteomes" id="UP001164539">
    <property type="component" value="Chromosome 3"/>
</dbReference>
<evidence type="ECO:0000313" key="1">
    <source>
        <dbReference type="EMBL" id="KAJ4723401.1"/>
    </source>
</evidence>
<accession>A0ACC1YIU9</accession>
<comment type="caution">
    <text evidence="1">The sequence shown here is derived from an EMBL/GenBank/DDBJ whole genome shotgun (WGS) entry which is preliminary data.</text>
</comment>
<gene>
    <name evidence="1" type="ORF">OWV82_006780</name>
</gene>
<dbReference type="EMBL" id="CM051396">
    <property type="protein sequence ID" value="KAJ4723401.1"/>
    <property type="molecule type" value="Genomic_DNA"/>
</dbReference>
<evidence type="ECO:0000313" key="2">
    <source>
        <dbReference type="Proteomes" id="UP001164539"/>
    </source>
</evidence>
<keyword evidence="2" id="KW-1185">Reference proteome</keyword>
<organism evidence="1 2">
    <name type="scientific">Melia azedarach</name>
    <name type="common">Chinaberry tree</name>
    <dbReference type="NCBI Taxonomy" id="155640"/>
    <lineage>
        <taxon>Eukaryota</taxon>
        <taxon>Viridiplantae</taxon>
        <taxon>Streptophyta</taxon>
        <taxon>Embryophyta</taxon>
        <taxon>Tracheophyta</taxon>
        <taxon>Spermatophyta</taxon>
        <taxon>Magnoliopsida</taxon>
        <taxon>eudicotyledons</taxon>
        <taxon>Gunneridae</taxon>
        <taxon>Pentapetalae</taxon>
        <taxon>rosids</taxon>
        <taxon>malvids</taxon>
        <taxon>Sapindales</taxon>
        <taxon>Meliaceae</taxon>
        <taxon>Melia</taxon>
    </lineage>
</organism>